<protein>
    <submittedName>
        <fullName evidence="1">Uncharacterized protein</fullName>
    </submittedName>
</protein>
<name>A0A8S5UM12_9CAUD</name>
<organism evidence="1">
    <name type="scientific">Myoviridae sp. ctCo31</name>
    <dbReference type="NCBI Taxonomy" id="2825053"/>
    <lineage>
        <taxon>Viruses</taxon>
        <taxon>Duplodnaviria</taxon>
        <taxon>Heunggongvirae</taxon>
        <taxon>Uroviricota</taxon>
        <taxon>Caudoviricetes</taxon>
    </lineage>
</organism>
<evidence type="ECO:0000313" key="1">
    <source>
        <dbReference type="EMBL" id="DAF95545.1"/>
    </source>
</evidence>
<accession>A0A8S5UM12</accession>
<reference evidence="1" key="1">
    <citation type="journal article" date="2021" name="Proc. Natl. Acad. Sci. U.S.A.">
        <title>A Catalog of Tens of Thousands of Viruses from Human Metagenomes Reveals Hidden Associations with Chronic Diseases.</title>
        <authorList>
            <person name="Tisza M.J."/>
            <person name="Buck C.B."/>
        </authorList>
    </citation>
    <scope>NUCLEOTIDE SEQUENCE</scope>
    <source>
        <strain evidence="1">CtCo31</strain>
    </source>
</reference>
<proteinExistence type="predicted"/>
<sequence length="29" mass="3300">MNFLLVNNITSNFQIGMNIINNKGFLCIL</sequence>
<dbReference type="EMBL" id="BK016109">
    <property type="protein sequence ID" value="DAF95545.1"/>
    <property type="molecule type" value="Genomic_DNA"/>
</dbReference>